<dbReference type="OrthoDB" id="427593at2759"/>
<evidence type="ECO:0000313" key="2">
    <source>
        <dbReference type="EMBL" id="CAL4793419.1"/>
    </source>
</evidence>
<gene>
    <name evidence="1" type="ORF">C1SCF055_LOCUS31773</name>
</gene>
<evidence type="ECO:0000313" key="1">
    <source>
        <dbReference type="EMBL" id="CAI4006107.1"/>
    </source>
</evidence>
<feature type="non-terminal residue" evidence="1">
    <location>
        <position position="70"/>
    </location>
</feature>
<organism evidence="1">
    <name type="scientific">Cladocopium goreaui</name>
    <dbReference type="NCBI Taxonomy" id="2562237"/>
    <lineage>
        <taxon>Eukaryota</taxon>
        <taxon>Sar</taxon>
        <taxon>Alveolata</taxon>
        <taxon>Dinophyceae</taxon>
        <taxon>Suessiales</taxon>
        <taxon>Symbiodiniaceae</taxon>
        <taxon>Cladocopium</taxon>
    </lineage>
</organism>
<dbReference type="EMBL" id="CAMXCT030003765">
    <property type="protein sequence ID" value="CAL4793419.1"/>
    <property type="molecule type" value="Genomic_DNA"/>
</dbReference>
<dbReference type="EMBL" id="CAMXCT010003765">
    <property type="protein sequence ID" value="CAI4006107.1"/>
    <property type="molecule type" value="Genomic_DNA"/>
</dbReference>
<evidence type="ECO:0000313" key="3">
    <source>
        <dbReference type="Proteomes" id="UP001152797"/>
    </source>
</evidence>
<dbReference type="EMBL" id="CAMXCT020003765">
    <property type="protein sequence ID" value="CAL1159482.1"/>
    <property type="molecule type" value="Genomic_DNA"/>
</dbReference>
<comment type="caution">
    <text evidence="1">The sequence shown here is derived from an EMBL/GenBank/DDBJ whole genome shotgun (WGS) entry which is preliminary data.</text>
</comment>
<accession>A0A9P1DAV0</accession>
<sequence>CSTDEPATPPAARAEDLDGDWSIATSAKTAQATQTFEDEEEFVQPWSPEFDEAEIEVALEPVLKEMLGQD</sequence>
<keyword evidence="3" id="KW-1185">Reference proteome</keyword>
<name>A0A9P1DAV0_9DINO</name>
<dbReference type="AlphaFoldDB" id="A0A9P1DAV0"/>
<reference evidence="1" key="1">
    <citation type="submission" date="2022-10" db="EMBL/GenBank/DDBJ databases">
        <authorList>
            <person name="Chen Y."/>
            <person name="Dougan E. K."/>
            <person name="Chan C."/>
            <person name="Rhodes N."/>
            <person name="Thang M."/>
        </authorList>
    </citation>
    <scope>NUCLEOTIDE SEQUENCE</scope>
</reference>
<proteinExistence type="predicted"/>
<feature type="non-terminal residue" evidence="1">
    <location>
        <position position="1"/>
    </location>
</feature>
<reference evidence="2 3" key="2">
    <citation type="submission" date="2024-05" db="EMBL/GenBank/DDBJ databases">
        <authorList>
            <person name="Chen Y."/>
            <person name="Shah S."/>
            <person name="Dougan E. K."/>
            <person name="Thang M."/>
            <person name="Chan C."/>
        </authorList>
    </citation>
    <scope>NUCLEOTIDE SEQUENCE [LARGE SCALE GENOMIC DNA]</scope>
</reference>
<dbReference type="Proteomes" id="UP001152797">
    <property type="component" value="Unassembled WGS sequence"/>
</dbReference>
<protein>
    <submittedName>
        <fullName evidence="1">Uncharacterized protein</fullName>
    </submittedName>
</protein>